<evidence type="ECO:0000256" key="7">
    <source>
        <dbReference type="ARBA" id="ARBA00024867"/>
    </source>
</evidence>
<dbReference type="EMBL" id="MBEW02000004">
    <property type="protein sequence ID" value="RDY21794.1"/>
    <property type="molecule type" value="Genomic_DNA"/>
</dbReference>
<organism evidence="12 14">
    <name type="scientific">Criibacterium bergeronii</name>
    <dbReference type="NCBI Taxonomy" id="1871336"/>
    <lineage>
        <taxon>Bacteria</taxon>
        <taxon>Bacillati</taxon>
        <taxon>Bacillota</taxon>
        <taxon>Clostridia</taxon>
        <taxon>Peptostreptococcales</taxon>
        <taxon>Filifactoraceae</taxon>
        <taxon>Criibacterium</taxon>
    </lineage>
</organism>
<dbReference type="AlphaFoldDB" id="A0A371IMU0"/>
<dbReference type="Gene3D" id="3.40.50.2300">
    <property type="match status" value="1"/>
</dbReference>
<evidence type="ECO:0000256" key="3">
    <source>
        <dbReference type="ARBA" id="ARBA00023012"/>
    </source>
</evidence>
<protein>
    <recommendedName>
        <fullName evidence="1">Stage 0 sporulation protein A homolog</fullName>
    </recommendedName>
</protein>
<dbReference type="PROSITE" id="PS51755">
    <property type="entry name" value="OMPR_PHOB"/>
    <property type="match status" value="1"/>
</dbReference>
<evidence type="ECO:0000313" key="14">
    <source>
        <dbReference type="Proteomes" id="UP000093352"/>
    </source>
</evidence>
<keyword evidence="3" id="KW-0902">Two-component regulatory system</keyword>
<evidence type="ECO:0000313" key="13">
    <source>
        <dbReference type="EMBL" id="TRW24550.1"/>
    </source>
</evidence>
<evidence type="ECO:0000259" key="11">
    <source>
        <dbReference type="PROSITE" id="PS51755"/>
    </source>
</evidence>
<dbReference type="FunFam" id="1.10.10.10:FF:000018">
    <property type="entry name" value="DNA-binding response regulator ResD"/>
    <property type="match status" value="1"/>
</dbReference>
<keyword evidence="6" id="KW-0804">Transcription</keyword>
<feature type="DNA-binding region" description="OmpR/PhoB-type" evidence="9">
    <location>
        <begin position="126"/>
        <end position="227"/>
    </location>
</feature>
<dbReference type="PANTHER" id="PTHR48111:SF21">
    <property type="entry name" value="DNA-BINDING DUAL MASTER TRANSCRIPTIONAL REGULATOR RPAA"/>
    <property type="match status" value="1"/>
</dbReference>
<evidence type="ECO:0000256" key="9">
    <source>
        <dbReference type="PROSITE-ProRule" id="PRU01091"/>
    </source>
</evidence>
<dbReference type="CDD" id="cd00383">
    <property type="entry name" value="trans_reg_C"/>
    <property type="match status" value="1"/>
</dbReference>
<evidence type="ECO:0000256" key="6">
    <source>
        <dbReference type="ARBA" id="ARBA00023163"/>
    </source>
</evidence>
<dbReference type="Pfam" id="PF00486">
    <property type="entry name" value="Trans_reg_C"/>
    <property type="match status" value="1"/>
</dbReference>
<keyword evidence="4" id="KW-0805">Transcription regulation</keyword>
<dbReference type="FunFam" id="3.40.50.2300:FF:000001">
    <property type="entry name" value="DNA-binding response regulator PhoB"/>
    <property type="match status" value="1"/>
</dbReference>
<evidence type="ECO:0000256" key="5">
    <source>
        <dbReference type="ARBA" id="ARBA00023125"/>
    </source>
</evidence>
<feature type="domain" description="Response regulatory" evidence="10">
    <location>
        <begin position="3"/>
        <end position="116"/>
    </location>
</feature>
<keyword evidence="2 8" id="KW-0597">Phosphoprotein</keyword>
<keyword evidence="5 9" id="KW-0238">DNA-binding</keyword>
<evidence type="ECO:0000313" key="15">
    <source>
        <dbReference type="Proteomes" id="UP000319424"/>
    </source>
</evidence>
<dbReference type="GO" id="GO:0006355">
    <property type="term" value="P:regulation of DNA-templated transcription"/>
    <property type="evidence" value="ECO:0007669"/>
    <property type="project" value="InterPro"/>
</dbReference>
<dbReference type="InterPro" id="IPR001789">
    <property type="entry name" value="Sig_transdc_resp-reg_receiver"/>
</dbReference>
<evidence type="ECO:0000256" key="4">
    <source>
        <dbReference type="ARBA" id="ARBA00023015"/>
    </source>
</evidence>
<evidence type="ECO:0000256" key="8">
    <source>
        <dbReference type="PROSITE-ProRule" id="PRU00169"/>
    </source>
</evidence>
<dbReference type="PANTHER" id="PTHR48111">
    <property type="entry name" value="REGULATOR OF RPOS"/>
    <property type="match status" value="1"/>
</dbReference>
<dbReference type="GO" id="GO:0005829">
    <property type="term" value="C:cytosol"/>
    <property type="evidence" value="ECO:0007669"/>
    <property type="project" value="TreeGrafter"/>
</dbReference>
<dbReference type="Pfam" id="PF00072">
    <property type="entry name" value="Response_reg"/>
    <property type="match status" value="1"/>
</dbReference>
<reference evidence="12" key="2">
    <citation type="submission" date="2018-07" db="EMBL/GenBank/DDBJ databases">
        <authorList>
            <person name="Quirk P.G."/>
            <person name="Krulwich T.A."/>
        </authorList>
    </citation>
    <scope>NUCLEOTIDE SEQUENCE</scope>
    <source>
        <strain evidence="12">CCRI-22567</strain>
    </source>
</reference>
<dbReference type="GO" id="GO:0032993">
    <property type="term" value="C:protein-DNA complex"/>
    <property type="evidence" value="ECO:0007669"/>
    <property type="project" value="TreeGrafter"/>
</dbReference>
<dbReference type="InterPro" id="IPR016032">
    <property type="entry name" value="Sig_transdc_resp-reg_C-effctor"/>
</dbReference>
<dbReference type="EMBL" id="VJXW01000013">
    <property type="protein sequence ID" value="TRW24550.1"/>
    <property type="molecule type" value="Genomic_DNA"/>
</dbReference>
<evidence type="ECO:0000256" key="2">
    <source>
        <dbReference type="ARBA" id="ARBA00022553"/>
    </source>
</evidence>
<evidence type="ECO:0000259" key="10">
    <source>
        <dbReference type="PROSITE" id="PS50110"/>
    </source>
</evidence>
<dbReference type="STRING" id="1871336.BBG48_02740"/>
<dbReference type="PROSITE" id="PS50110">
    <property type="entry name" value="RESPONSE_REGULATORY"/>
    <property type="match status" value="1"/>
</dbReference>
<proteinExistence type="predicted"/>
<dbReference type="InterPro" id="IPR039420">
    <property type="entry name" value="WalR-like"/>
</dbReference>
<evidence type="ECO:0000256" key="1">
    <source>
        <dbReference type="ARBA" id="ARBA00018672"/>
    </source>
</evidence>
<dbReference type="Gene3D" id="6.10.250.690">
    <property type="match status" value="1"/>
</dbReference>
<dbReference type="SMART" id="SM00862">
    <property type="entry name" value="Trans_reg_C"/>
    <property type="match status" value="1"/>
</dbReference>
<evidence type="ECO:0000313" key="12">
    <source>
        <dbReference type="EMBL" id="RDY21794.1"/>
    </source>
</evidence>
<keyword evidence="14" id="KW-1185">Reference proteome</keyword>
<dbReference type="GO" id="GO:0000156">
    <property type="term" value="F:phosphorelay response regulator activity"/>
    <property type="evidence" value="ECO:0007669"/>
    <property type="project" value="TreeGrafter"/>
</dbReference>
<dbReference type="InterPro" id="IPR001867">
    <property type="entry name" value="OmpR/PhoB-type_DNA-bd"/>
</dbReference>
<dbReference type="SUPFAM" id="SSF52172">
    <property type="entry name" value="CheY-like"/>
    <property type="match status" value="1"/>
</dbReference>
<accession>A0A371IMU0</accession>
<dbReference type="OrthoDB" id="9790442at2"/>
<comment type="caution">
    <text evidence="12">The sequence shown here is derived from an EMBL/GenBank/DDBJ whole genome shotgun (WGS) entry which is preliminary data.</text>
</comment>
<name>A0A371IMU0_9FIRM</name>
<dbReference type="SUPFAM" id="SSF46894">
    <property type="entry name" value="C-terminal effector domain of the bipartite response regulators"/>
    <property type="match status" value="1"/>
</dbReference>
<dbReference type="InterPro" id="IPR036388">
    <property type="entry name" value="WH-like_DNA-bd_sf"/>
</dbReference>
<sequence>MTSILIADDNLQLVNILSEYSCKEGYKVYKAFEGQQALDIFENNDISVILLDIAMPKKDGFQVCKLIRQHSNIPIIMITAKGEDFEKIMGLDLGADDYIVKPFSPAEVMARVRAVLRRLDSNKEFESQKDFIHDDLKISIKKFSVKINDTNINLTKKEIELLYVMASRAGRVFTRDNLLDLIWGSEYFGDMRIIDSHIKRLRSKLDAVPHPSWQISTVWGKGYKFEELK</sequence>
<gene>
    <name evidence="12" type="ORF">BBG48_002905</name>
    <name evidence="13" type="ORF">FL857_08640</name>
</gene>
<feature type="modified residue" description="4-aspartylphosphate" evidence="8">
    <location>
        <position position="52"/>
    </location>
</feature>
<feature type="domain" description="OmpR/PhoB-type" evidence="11">
    <location>
        <begin position="126"/>
        <end position="227"/>
    </location>
</feature>
<reference evidence="13 15" key="3">
    <citation type="submission" date="2019-07" db="EMBL/GenBank/DDBJ databases">
        <title>Criibacterium bergeronii gen. nov., sp. nov. isolated from human clinical samples.</title>
        <authorList>
            <person name="Maheux A.F."/>
            <person name="Boudreau D.K."/>
            <person name="Berube E."/>
            <person name="Brodeur S."/>
            <person name="Bernard K.A."/>
            <person name="Abed J.Y."/>
            <person name="Ducrey E."/>
            <person name="Guay E.F."/>
            <person name="Raymond F."/>
            <person name="Corbeil J."/>
            <person name="Domingo M.-C."/>
            <person name="Roy P.H."/>
            <person name="Boissinot M."/>
            <person name="Tocheva E.I."/>
            <person name="Omar R.F."/>
        </authorList>
    </citation>
    <scope>NUCLEOTIDE SEQUENCE [LARGE SCALE GENOMIC DNA]</scope>
    <source>
        <strain evidence="13 15">CCRI-24246</strain>
    </source>
</reference>
<dbReference type="RefSeq" id="WP_068912597.1">
    <property type="nucleotide sequence ID" value="NZ_MBEW02000004.1"/>
</dbReference>
<dbReference type="SMART" id="SM00448">
    <property type="entry name" value="REC"/>
    <property type="match status" value="1"/>
</dbReference>
<dbReference type="Proteomes" id="UP000093352">
    <property type="component" value="Unassembled WGS sequence"/>
</dbReference>
<comment type="function">
    <text evidence="7">May play the central regulatory role in sporulation. It may be an element of the effector pathway responsible for the activation of sporulation genes in response to nutritional stress. Spo0A may act in concert with spo0H (a sigma factor) to control the expression of some genes that are critical to the sporulation process.</text>
</comment>
<dbReference type="Proteomes" id="UP000319424">
    <property type="component" value="Unassembled WGS sequence"/>
</dbReference>
<dbReference type="InterPro" id="IPR011006">
    <property type="entry name" value="CheY-like_superfamily"/>
</dbReference>
<dbReference type="Gene3D" id="1.10.10.10">
    <property type="entry name" value="Winged helix-like DNA-binding domain superfamily/Winged helix DNA-binding domain"/>
    <property type="match status" value="1"/>
</dbReference>
<dbReference type="GO" id="GO:0000976">
    <property type="term" value="F:transcription cis-regulatory region binding"/>
    <property type="evidence" value="ECO:0007669"/>
    <property type="project" value="TreeGrafter"/>
</dbReference>
<reference evidence="12 14" key="1">
    <citation type="journal article" date="2016" name="Genome Announc.">
        <title>Draft Genome Sequence of Criibacterium bergeronii gen. nov., sp. nov., Strain CCRI-22567T, Isolated from a Vaginal Sample from a Woman with Bacterial Vaginosis.</title>
        <authorList>
            <person name="Maheux A.F."/>
            <person name="Berube E."/>
            <person name="Boudreau D.K."/>
            <person name="Raymond F."/>
            <person name="Corbeil J."/>
            <person name="Roy P.H."/>
            <person name="Boissinot M."/>
            <person name="Omar R.F."/>
        </authorList>
    </citation>
    <scope>NUCLEOTIDE SEQUENCE [LARGE SCALE GENOMIC DNA]</scope>
    <source>
        <strain evidence="12 14">CCRI-22567</strain>
    </source>
</reference>